<proteinExistence type="predicted"/>
<dbReference type="InterPro" id="IPR036034">
    <property type="entry name" value="PDZ_sf"/>
</dbReference>
<dbReference type="PROSITE" id="PS50106">
    <property type="entry name" value="PDZ"/>
    <property type="match status" value="1"/>
</dbReference>
<comment type="caution">
    <text evidence="3">The sequence shown here is derived from an EMBL/GenBank/DDBJ whole genome shotgun (WGS) entry which is preliminary data.</text>
</comment>
<keyword evidence="4" id="KW-1185">Reference proteome</keyword>
<protein>
    <recommendedName>
        <fullName evidence="2">PDZ domain-containing protein</fullName>
    </recommendedName>
</protein>
<dbReference type="InterPro" id="IPR001478">
    <property type="entry name" value="PDZ"/>
</dbReference>
<dbReference type="Proteomes" id="UP001189429">
    <property type="component" value="Unassembled WGS sequence"/>
</dbReference>
<accession>A0ABN9WRY2</accession>
<name>A0ABN9WRY2_9DINO</name>
<feature type="region of interest" description="Disordered" evidence="1">
    <location>
        <begin position="278"/>
        <end position="312"/>
    </location>
</feature>
<evidence type="ECO:0000313" key="3">
    <source>
        <dbReference type="EMBL" id="CAK0889470.1"/>
    </source>
</evidence>
<dbReference type="EMBL" id="CAUYUJ010019215">
    <property type="protein sequence ID" value="CAK0889470.1"/>
    <property type="molecule type" value="Genomic_DNA"/>
</dbReference>
<evidence type="ECO:0000313" key="4">
    <source>
        <dbReference type="Proteomes" id="UP001189429"/>
    </source>
</evidence>
<gene>
    <name evidence="3" type="ORF">PCOR1329_LOCUS69986</name>
</gene>
<evidence type="ECO:0000256" key="1">
    <source>
        <dbReference type="SAM" id="MobiDB-lite"/>
    </source>
</evidence>
<feature type="domain" description="PDZ" evidence="2">
    <location>
        <begin position="35"/>
        <end position="113"/>
    </location>
</feature>
<evidence type="ECO:0000259" key="2">
    <source>
        <dbReference type="PROSITE" id="PS50106"/>
    </source>
</evidence>
<feature type="compositionally biased region" description="Low complexity" evidence="1">
    <location>
        <begin position="301"/>
        <end position="312"/>
    </location>
</feature>
<organism evidence="3 4">
    <name type="scientific">Prorocentrum cordatum</name>
    <dbReference type="NCBI Taxonomy" id="2364126"/>
    <lineage>
        <taxon>Eukaryota</taxon>
        <taxon>Sar</taxon>
        <taxon>Alveolata</taxon>
        <taxon>Dinophyceae</taxon>
        <taxon>Prorocentrales</taxon>
        <taxon>Prorocentraceae</taxon>
        <taxon>Prorocentrum</taxon>
    </lineage>
</organism>
<reference evidence="3" key="1">
    <citation type="submission" date="2023-10" db="EMBL/GenBank/DDBJ databases">
        <authorList>
            <person name="Chen Y."/>
            <person name="Shah S."/>
            <person name="Dougan E. K."/>
            <person name="Thang M."/>
            <person name="Chan C."/>
        </authorList>
    </citation>
    <scope>NUCLEOTIDE SEQUENCE [LARGE SCALE GENOMIC DNA]</scope>
</reference>
<sequence>MGMGNSVGCCSDRDKDEELKASIGRKLGSTKESFRVTLTKASPDDKFGIAYHADKKAIRIIGIAEGSLMDKWNMDNPGREVRVDDRVVEVNGTRAKSQKLVELLETEHAADLLVTRQVIAPDALDGYWRSSNNDDPVFIRKSKAKFENGKTWTLHLRGDGGITAMRSSGEQYSASLLHGGLHWDDGDVWVRDYQEYRIDNSVLKINSKGMAYRTRKDLDARAPEEEAGFAKWGDTITAHDLEDGWVCVHIDYDTYYLPTHVKGIQVLVPQPPTLRASASDALGKRAALEEPDDAPEQDLPAASSTAASSTAQ</sequence>
<dbReference type="Gene3D" id="2.30.42.10">
    <property type="match status" value="1"/>
</dbReference>